<evidence type="ECO:0000313" key="1">
    <source>
        <dbReference type="EMBL" id="SIS62409.1"/>
    </source>
</evidence>
<accession>A0A1N7KLC8</accession>
<protein>
    <submittedName>
        <fullName evidence="1">Uncharacterized protein</fullName>
    </submittedName>
</protein>
<proteinExistence type="predicted"/>
<organism evidence="1 2">
    <name type="scientific">Chryseobacterium joostei</name>
    <dbReference type="NCBI Taxonomy" id="112234"/>
    <lineage>
        <taxon>Bacteria</taxon>
        <taxon>Pseudomonadati</taxon>
        <taxon>Bacteroidota</taxon>
        <taxon>Flavobacteriia</taxon>
        <taxon>Flavobacteriales</taxon>
        <taxon>Weeksellaceae</taxon>
        <taxon>Chryseobacterium group</taxon>
        <taxon>Chryseobacterium</taxon>
    </lineage>
</organism>
<sequence length="43" mass="4708">MKNQIASLESKLVIRKKVIKNYATTKGSTAQSTITVSVSSTFF</sequence>
<dbReference type="AlphaFoldDB" id="A0A1N7KLC8"/>
<gene>
    <name evidence="1" type="ORF">SAMN05421768_11512</name>
</gene>
<name>A0A1N7KLC8_9FLAO</name>
<dbReference type="Proteomes" id="UP000186106">
    <property type="component" value="Unassembled WGS sequence"/>
</dbReference>
<reference evidence="1 2" key="1">
    <citation type="submission" date="2017-01" db="EMBL/GenBank/DDBJ databases">
        <authorList>
            <person name="Mah S.A."/>
            <person name="Swanson W.J."/>
            <person name="Moy G.W."/>
            <person name="Vacquier V.D."/>
        </authorList>
    </citation>
    <scope>NUCLEOTIDE SEQUENCE [LARGE SCALE GENOMIC DNA]</scope>
    <source>
        <strain evidence="1 2">DSM 16927</strain>
    </source>
</reference>
<evidence type="ECO:0000313" key="2">
    <source>
        <dbReference type="Proteomes" id="UP000186106"/>
    </source>
</evidence>
<dbReference type="RefSeq" id="WP_262488048.1">
    <property type="nucleotide sequence ID" value="NZ_FTNZ01000015.1"/>
</dbReference>
<dbReference type="EMBL" id="FTNZ01000015">
    <property type="protein sequence ID" value="SIS62409.1"/>
    <property type="molecule type" value="Genomic_DNA"/>
</dbReference>